<dbReference type="PROSITE" id="PS51178">
    <property type="entry name" value="PASTA"/>
    <property type="match status" value="2"/>
</dbReference>
<dbReference type="EMBL" id="BDJK01000006">
    <property type="protein sequence ID" value="GAV21769.1"/>
    <property type="molecule type" value="Genomic_DNA"/>
</dbReference>
<dbReference type="InterPro" id="IPR005311">
    <property type="entry name" value="PBP_dimer"/>
</dbReference>
<dbReference type="Pfam" id="PF00905">
    <property type="entry name" value="Transpeptidase"/>
    <property type="match status" value="1"/>
</dbReference>
<name>A0A1L8CSH7_9THEO</name>
<feature type="domain" description="PASTA" evidence="5">
    <location>
        <begin position="680"/>
        <end position="739"/>
    </location>
</feature>
<accession>A0A1L8CSH7</accession>
<dbReference type="InterPro" id="IPR001460">
    <property type="entry name" value="PCN-bd_Tpept"/>
</dbReference>
<dbReference type="SMART" id="SM00740">
    <property type="entry name" value="PASTA"/>
    <property type="match status" value="2"/>
</dbReference>
<comment type="subcellular location">
    <subcellularLocation>
        <location evidence="1">Membrane</location>
    </subcellularLocation>
</comment>
<keyword evidence="4" id="KW-0812">Transmembrane</keyword>
<reference evidence="7" key="1">
    <citation type="submission" date="2016-12" db="EMBL/GenBank/DDBJ databases">
        <title>Draft Genome Sequences od Carboxydothermus pertinax and islandicus, Hydrogenogenic Carboxydotrophic Bacteria.</title>
        <authorList>
            <person name="Fukuyama Y."/>
            <person name="Ohmae K."/>
            <person name="Yoneda Y."/>
            <person name="Yoshida T."/>
            <person name="Sako Y."/>
        </authorList>
    </citation>
    <scope>NUCLEOTIDE SEQUENCE [LARGE SCALE GENOMIC DNA]</scope>
    <source>
        <strain evidence="7">Ug1</strain>
    </source>
</reference>
<dbReference type="PANTHER" id="PTHR30627">
    <property type="entry name" value="PEPTIDOGLYCAN D,D-TRANSPEPTIDASE"/>
    <property type="match status" value="1"/>
</dbReference>
<dbReference type="Pfam" id="PF03717">
    <property type="entry name" value="PBP_dimer"/>
    <property type="match status" value="1"/>
</dbReference>
<dbReference type="Gene3D" id="3.30.10.20">
    <property type="match status" value="2"/>
</dbReference>
<dbReference type="SUPFAM" id="SSF56601">
    <property type="entry name" value="beta-lactamase/transpeptidase-like"/>
    <property type="match status" value="1"/>
</dbReference>
<protein>
    <submittedName>
        <fullName evidence="6">Stage V sporulation protein D</fullName>
    </submittedName>
</protein>
<dbReference type="CDD" id="cd06575">
    <property type="entry name" value="PASTA_Pbp2x-like_2"/>
    <property type="match status" value="1"/>
</dbReference>
<dbReference type="InterPro" id="IPR005543">
    <property type="entry name" value="PASTA_dom"/>
</dbReference>
<dbReference type="InterPro" id="IPR036138">
    <property type="entry name" value="PBP_dimer_sf"/>
</dbReference>
<dbReference type="CDD" id="cd06577">
    <property type="entry name" value="PASTA_pknB"/>
    <property type="match status" value="1"/>
</dbReference>
<dbReference type="InterPro" id="IPR011927">
    <property type="entry name" value="SpoVD_pbp"/>
</dbReference>
<evidence type="ECO:0000313" key="7">
    <source>
        <dbReference type="Proteomes" id="UP000187485"/>
    </source>
</evidence>
<proteinExistence type="inferred from homology"/>
<dbReference type="SUPFAM" id="SSF56519">
    <property type="entry name" value="Penicillin binding protein dimerisation domain"/>
    <property type="match status" value="1"/>
</dbReference>
<dbReference type="OrthoDB" id="9804124at2"/>
<dbReference type="SUPFAM" id="SSF54184">
    <property type="entry name" value="Penicillin-binding protein 2x (pbp-2x), c-terminal domain"/>
    <property type="match status" value="2"/>
</dbReference>
<dbReference type="RefSeq" id="WP_075858223.1">
    <property type="nucleotide sequence ID" value="NZ_BDJK01000006.1"/>
</dbReference>
<keyword evidence="4" id="KW-1133">Transmembrane helix</keyword>
<organism evidence="6 7">
    <name type="scientific">Carboxydothermus pertinax</name>
    <dbReference type="NCBI Taxonomy" id="870242"/>
    <lineage>
        <taxon>Bacteria</taxon>
        <taxon>Bacillati</taxon>
        <taxon>Bacillota</taxon>
        <taxon>Clostridia</taxon>
        <taxon>Thermoanaerobacterales</taxon>
        <taxon>Thermoanaerobacteraceae</taxon>
        <taxon>Carboxydothermus</taxon>
    </lineage>
</organism>
<dbReference type="GO" id="GO:0005886">
    <property type="term" value="C:plasma membrane"/>
    <property type="evidence" value="ECO:0007669"/>
    <property type="project" value="TreeGrafter"/>
</dbReference>
<dbReference type="Gene3D" id="3.40.710.10">
    <property type="entry name" value="DD-peptidase/beta-lactamase superfamily"/>
    <property type="match status" value="1"/>
</dbReference>
<dbReference type="Gene3D" id="3.90.1310.10">
    <property type="entry name" value="Penicillin-binding protein 2a (Domain 2)"/>
    <property type="match status" value="1"/>
</dbReference>
<comment type="caution">
    <text evidence="6">The sequence shown here is derived from an EMBL/GenBank/DDBJ whole genome shotgun (WGS) entry which is preliminary data.</text>
</comment>
<dbReference type="InterPro" id="IPR050515">
    <property type="entry name" value="Beta-lactam/transpept"/>
</dbReference>
<evidence type="ECO:0000313" key="6">
    <source>
        <dbReference type="EMBL" id="GAV21769.1"/>
    </source>
</evidence>
<dbReference type="STRING" id="870242.cpu_02790"/>
<evidence type="ECO:0000256" key="1">
    <source>
        <dbReference type="ARBA" id="ARBA00004370"/>
    </source>
</evidence>
<dbReference type="GO" id="GO:0071555">
    <property type="term" value="P:cell wall organization"/>
    <property type="evidence" value="ECO:0007669"/>
    <property type="project" value="TreeGrafter"/>
</dbReference>
<dbReference type="AlphaFoldDB" id="A0A1L8CSH7"/>
<dbReference type="Proteomes" id="UP000187485">
    <property type="component" value="Unassembled WGS sequence"/>
</dbReference>
<evidence type="ECO:0000256" key="4">
    <source>
        <dbReference type="SAM" id="Phobius"/>
    </source>
</evidence>
<gene>
    <name evidence="6" type="ORF">cpu_02790</name>
</gene>
<keyword evidence="7" id="KW-1185">Reference proteome</keyword>
<dbReference type="GO" id="GO:0008658">
    <property type="term" value="F:penicillin binding"/>
    <property type="evidence" value="ECO:0007669"/>
    <property type="project" value="InterPro"/>
</dbReference>
<feature type="transmembrane region" description="Helical" evidence="4">
    <location>
        <begin position="12"/>
        <end position="32"/>
    </location>
</feature>
<sequence length="739" mass="81541">MHNYKSIYKKRTGVLFIFLAVFASIIVVRLFYLQVIKAETLKSEALADRQSEIILPPQRGNILDRNGNLLAQSLSVESLVANPKQLMKYYYDETKQTYKESAEEQKSGIKKKPLGLLLEKLSQILNLDEKSKKDLRKKLSNTKTSYVWVKRKLSYDEAKALKKLLADTKDEVYTLGLDLVEENKRYYVHNDFASHLLGYVGYDNQGLAGLELSLDKYLKGIPGRLVIERDARGLEIPETSSLYIPAQPGNNVYLTIDETIQYFVERELNNIQSQLNPALAMIIVMDPKTGEILGMGSRPSFNPNEFAKYPANVREKNFAIWYNYEPGSTFKIITSAAALEEGVVHPNDRFYDPGYVVVNGHKIKDWSQTPHGDQSFAEVIQNSCNPGFVKVGLGLGKERFYKYIRSFGFGERTGIELPGEQKGLVIPENKVTNLNLATISIGQSIAVTPIQLIRAVSAVANGGKLVEPHVVKKIVDQNGNTVLENKPHYLKRVISEETAKTLRELLELVVLKGTGSKAYIKGYRVAGKTGTAQVVSPNGGYAPGKYVASFVGFAPANDPKFVALVVIVEPSSGSYYGGQIAAPVFKNLGEDILRYMGVKPQKDPEPAKNNQETEILPKDVRVPALEGLSLWEAQKKLIESGLIFNVGGQGPKVIKQSPEPGVMVPEGTEITLTLGQGKGSTDKIVVPELTGLTFDEVSEILKRLGLGFRYIGAGVAVEQDISPGTVVPPGTVVKVKFKN</sequence>
<comment type="similarity">
    <text evidence="2">Belongs to the transpeptidase family.</text>
</comment>
<dbReference type="Gene3D" id="3.30.450.330">
    <property type="match status" value="1"/>
</dbReference>
<evidence type="ECO:0000256" key="3">
    <source>
        <dbReference type="ARBA" id="ARBA00023136"/>
    </source>
</evidence>
<evidence type="ECO:0000256" key="2">
    <source>
        <dbReference type="ARBA" id="ARBA00007171"/>
    </source>
</evidence>
<keyword evidence="3 4" id="KW-0472">Membrane</keyword>
<dbReference type="InterPro" id="IPR012338">
    <property type="entry name" value="Beta-lactam/transpept-like"/>
</dbReference>
<dbReference type="Pfam" id="PF03793">
    <property type="entry name" value="PASTA"/>
    <property type="match status" value="2"/>
</dbReference>
<dbReference type="NCBIfam" id="TIGR02214">
    <property type="entry name" value="spoVD_pbp"/>
    <property type="match status" value="1"/>
</dbReference>
<evidence type="ECO:0000259" key="5">
    <source>
        <dbReference type="PROSITE" id="PS51178"/>
    </source>
</evidence>
<dbReference type="PANTHER" id="PTHR30627:SF1">
    <property type="entry name" value="PEPTIDOGLYCAN D,D-TRANSPEPTIDASE FTSI"/>
    <property type="match status" value="1"/>
</dbReference>
<feature type="domain" description="PASTA" evidence="5">
    <location>
        <begin position="616"/>
        <end position="676"/>
    </location>
</feature>